<name>A0ABN3YEC2_9ACTN</name>
<comment type="caution">
    <text evidence="1">The sequence shown here is derived from an EMBL/GenBank/DDBJ whole genome shotgun (WGS) entry which is preliminary data.</text>
</comment>
<dbReference type="EMBL" id="BAAAUF010000002">
    <property type="protein sequence ID" value="GAA3025654.1"/>
    <property type="molecule type" value="Genomic_DNA"/>
</dbReference>
<reference evidence="1 2" key="1">
    <citation type="journal article" date="2019" name="Int. J. Syst. Evol. Microbiol.">
        <title>The Global Catalogue of Microorganisms (GCM) 10K type strain sequencing project: providing services to taxonomists for standard genome sequencing and annotation.</title>
        <authorList>
            <consortium name="The Broad Institute Genomics Platform"/>
            <consortium name="The Broad Institute Genome Sequencing Center for Infectious Disease"/>
            <person name="Wu L."/>
            <person name="Ma J."/>
        </authorList>
    </citation>
    <scope>NUCLEOTIDE SEQUENCE [LARGE SCALE GENOMIC DNA]</scope>
    <source>
        <strain evidence="1 2">JCM 9091</strain>
    </source>
</reference>
<gene>
    <name evidence="1" type="ORF">GCM10010448_04380</name>
</gene>
<sequence>MIPRTFPPAPGWSPDGHRIRHVFIPVGACWLNLQEGWWRIFRKTALAGRSFGDCDHITHATEVATAQLNARARPWIWGRPAPPTRRLRRRYVYFL</sequence>
<protein>
    <recommendedName>
        <fullName evidence="3">Transposase</fullName>
    </recommendedName>
</protein>
<proteinExistence type="predicted"/>
<organism evidence="1 2">
    <name type="scientific">Streptomyces glomeratus</name>
    <dbReference type="NCBI Taxonomy" id="284452"/>
    <lineage>
        <taxon>Bacteria</taxon>
        <taxon>Bacillati</taxon>
        <taxon>Actinomycetota</taxon>
        <taxon>Actinomycetes</taxon>
        <taxon>Kitasatosporales</taxon>
        <taxon>Streptomycetaceae</taxon>
        <taxon>Streptomyces</taxon>
    </lineage>
</organism>
<evidence type="ECO:0000313" key="2">
    <source>
        <dbReference type="Proteomes" id="UP001501532"/>
    </source>
</evidence>
<evidence type="ECO:0000313" key="1">
    <source>
        <dbReference type="EMBL" id="GAA3025654.1"/>
    </source>
</evidence>
<evidence type="ECO:0008006" key="3">
    <source>
        <dbReference type="Google" id="ProtNLM"/>
    </source>
</evidence>
<accession>A0ABN3YEC2</accession>
<keyword evidence="2" id="KW-1185">Reference proteome</keyword>
<dbReference type="Proteomes" id="UP001501532">
    <property type="component" value="Unassembled WGS sequence"/>
</dbReference>